<reference evidence="4" key="1">
    <citation type="submission" date="2022-10" db="EMBL/GenBank/DDBJ databases">
        <title>Tapping the CABI collections for fungal endophytes: first genome assemblies for Collariella, Neodidymelliopsis, Ascochyta clinopodiicola, Didymella pomorum, Didymosphaeria variabile, Neocosmospora piperis and Neocucurbitaria cava.</title>
        <authorList>
            <person name="Hill R."/>
        </authorList>
    </citation>
    <scope>NUCLEOTIDE SEQUENCE</scope>
    <source>
        <strain evidence="4">IMI 356815</strain>
    </source>
</reference>
<keyword evidence="1" id="KW-0479">Metal-binding</keyword>
<feature type="compositionally biased region" description="Polar residues" evidence="2">
    <location>
        <begin position="724"/>
        <end position="736"/>
    </location>
</feature>
<feature type="compositionally biased region" description="Basic and acidic residues" evidence="2">
    <location>
        <begin position="73"/>
        <end position="84"/>
    </location>
</feature>
<dbReference type="PROSITE" id="PS50103">
    <property type="entry name" value="ZF_C3H1"/>
    <property type="match status" value="1"/>
</dbReference>
<dbReference type="OrthoDB" id="3792087at2759"/>
<evidence type="ECO:0000256" key="2">
    <source>
        <dbReference type="SAM" id="MobiDB-lite"/>
    </source>
</evidence>
<sequence>MDSLHQQVWNVSKGEKRKRHDIDYDDDRTHIKVSRPTNTKLPGGHSTAKTTDRQLSSSVTEQALTPTPAAGKARKDATLRRDPHTPAPRPAASHQEYTAPTRNVFTEYHSMQAEFPPTPPETPPDSSSRAGSRLHPLLDLSVTSPWEFAEETRRLARLPKQRNESFAENQRIAGECERVKKELSEQEKRHQRELFEQEQRHQKELFEQEQRHQKELAEQQERLQKERDSEKAEYSIKLEAVEEALAVERQAKENLQKELTSKRIAIKNLEETLATVQQEKQSLNKAQTLKFQDLSSKHETAQKEKQDLSTKLATERKKKQDLSKKLASENKNSQYHDEQIKNEVQIQTFELAKRHVLVGLLRLYADDIGISAFTLENTAPSLHQKFFDLIDGCISYQELTFHIQNYFEEHPEEYAKIYGDGNGAVTVGNNSNPETQSNIVQSLGPVYGTGSWAQPAQGPMPGAQAPSGASSWTSGSNSQQPSQTFAPGSQAPGPFARQPFQIRDTADQPEDMDVDNNVVSQSGFSQPQSSQFPFSNPSGFPSSEAQAQDAQSNSMRVIETPGQPKICAYILHKGGCNKAHCKFSHPGEARFPIQVETINNLVEVVYTKHPSMDREISSYHNAIVWIFQNALQASLTRANRIIFLKMMEWHIETKLTHMIDDATPEEISRSSLPADELVAIASGLDAWFGKEFNMPEDLATIPPVLRILDGMISDKSKKFGKMPSSHTKASVSPTETLEQDLDDILHGTTGFRSSRPQPRNSQQSRSTNSNTQGFRQSSGFPAPPGRTTVADPGSKLLQDLNGILGAETETQSSNRRANRSQRSGNPTRGGSNSFPPRHPQSSLNRTSFGTRGGAHLSRPGNRFNQNDNSVLSRGNGSRIDTHAHRQPPRGPRGQSFPATPEGNFYAQSRQQNATRRMNGNPVRNSDLLRMSI</sequence>
<feature type="compositionally biased region" description="Polar residues" evidence="2">
    <location>
        <begin position="47"/>
        <end position="65"/>
    </location>
</feature>
<feature type="compositionally biased region" description="Polar residues" evidence="2">
    <location>
        <begin position="905"/>
        <end position="923"/>
    </location>
</feature>
<feature type="compositionally biased region" description="Polar residues" evidence="2">
    <location>
        <begin position="1"/>
        <end position="10"/>
    </location>
</feature>
<comment type="caution">
    <text evidence="4">The sequence shown here is derived from an EMBL/GenBank/DDBJ whole genome shotgun (WGS) entry which is preliminary data.</text>
</comment>
<dbReference type="GeneID" id="80911533"/>
<protein>
    <recommendedName>
        <fullName evidence="3">C3H1-type domain-containing protein</fullName>
    </recommendedName>
</protein>
<keyword evidence="5" id="KW-1185">Reference proteome</keyword>
<feature type="region of interest" description="Disordered" evidence="2">
    <location>
        <begin position="1"/>
        <end position="98"/>
    </location>
</feature>
<dbReference type="Proteomes" id="UP001140513">
    <property type="component" value="Unassembled WGS sequence"/>
</dbReference>
<feature type="compositionally biased region" description="Polar residues" evidence="2">
    <location>
        <begin position="544"/>
        <end position="555"/>
    </location>
</feature>
<feature type="zinc finger region" description="C3H1-type" evidence="1">
    <location>
        <begin position="561"/>
        <end position="588"/>
    </location>
</feature>
<feature type="compositionally biased region" description="Polar residues" evidence="2">
    <location>
        <begin position="824"/>
        <end position="849"/>
    </location>
</feature>
<dbReference type="EMBL" id="JAPEUX010000006">
    <property type="protein sequence ID" value="KAJ4349388.1"/>
    <property type="molecule type" value="Genomic_DNA"/>
</dbReference>
<feature type="compositionally biased region" description="Low complexity" evidence="2">
    <location>
        <begin position="453"/>
        <end position="482"/>
    </location>
</feature>
<name>A0A9W9C8G3_9PLEO</name>
<feature type="compositionally biased region" description="Polar residues" evidence="2">
    <location>
        <begin position="862"/>
        <end position="875"/>
    </location>
</feature>
<feature type="region of interest" description="Disordered" evidence="2">
    <location>
        <begin position="746"/>
        <end position="793"/>
    </location>
</feature>
<dbReference type="AlphaFoldDB" id="A0A9W9C8G3"/>
<gene>
    <name evidence="4" type="ORF">N0V89_008003</name>
</gene>
<feature type="domain" description="C3H1-type" evidence="3">
    <location>
        <begin position="561"/>
        <end position="588"/>
    </location>
</feature>
<feature type="compositionally biased region" description="Low complexity" evidence="2">
    <location>
        <begin position="520"/>
        <end position="543"/>
    </location>
</feature>
<organism evidence="4 5">
    <name type="scientific">Didymosphaeria variabile</name>
    <dbReference type="NCBI Taxonomy" id="1932322"/>
    <lineage>
        <taxon>Eukaryota</taxon>
        <taxon>Fungi</taxon>
        <taxon>Dikarya</taxon>
        <taxon>Ascomycota</taxon>
        <taxon>Pezizomycotina</taxon>
        <taxon>Dothideomycetes</taxon>
        <taxon>Pleosporomycetidae</taxon>
        <taxon>Pleosporales</taxon>
        <taxon>Massarineae</taxon>
        <taxon>Didymosphaeriaceae</taxon>
        <taxon>Didymosphaeria</taxon>
    </lineage>
</organism>
<proteinExistence type="predicted"/>
<feature type="compositionally biased region" description="Basic and acidic residues" evidence="2">
    <location>
        <begin position="295"/>
        <end position="336"/>
    </location>
</feature>
<accession>A0A9W9C8G3</accession>
<evidence type="ECO:0000313" key="5">
    <source>
        <dbReference type="Proteomes" id="UP001140513"/>
    </source>
</evidence>
<dbReference type="RefSeq" id="XP_056068318.1">
    <property type="nucleotide sequence ID" value="XM_056216762.1"/>
</dbReference>
<feature type="compositionally biased region" description="Low complexity" evidence="2">
    <location>
        <begin position="811"/>
        <end position="823"/>
    </location>
</feature>
<dbReference type="GO" id="GO:0008270">
    <property type="term" value="F:zinc ion binding"/>
    <property type="evidence" value="ECO:0007669"/>
    <property type="project" value="UniProtKB-KW"/>
</dbReference>
<keyword evidence="1" id="KW-0862">Zinc</keyword>
<evidence type="ECO:0000256" key="1">
    <source>
        <dbReference type="PROSITE-ProRule" id="PRU00723"/>
    </source>
</evidence>
<feature type="region of interest" description="Disordered" evidence="2">
    <location>
        <begin position="294"/>
        <end position="336"/>
    </location>
</feature>
<feature type="region of interest" description="Disordered" evidence="2">
    <location>
        <begin position="718"/>
        <end position="737"/>
    </location>
</feature>
<feature type="region of interest" description="Disordered" evidence="2">
    <location>
        <begin position="112"/>
        <end position="132"/>
    </location>
</feature>
<dbReference type="InterPro" id="IPR000571">
    <property type="entry name" value="Znf_CCCH"/>
</dbReference>
<feature type="compositionally biased region" description="Low complexity" evidence="2">
    <location>
        <begin position="752"/>
        <end position="772"/>
    </location>
</feature>
<feature type="region of interest" description="Disordered" evidence="2">
    <location>
        <begin position="450"/>
        <end position="556"/>
    </location>
</feature>
<evidence type="ECO:0000259" key="3">
    <source>
        <dbReference type="PROSITE" id="PS50103"/>
    </source>
</evidence>
<keyword evidence="1" id="KW-0863">Zinc-finger</keyword>
<evidence type="ECO:0000313" key="4">
    <source>
        <dbReference type="EMBL" id="KAJ4349388.1"/>
    </source>
</evidence>
<feature type="region of interest" description="Disordered" evidence="2">
    <location>
        <begin position="806"/>
        <end position="932"/>
    </location>
</feature>